<dbReference type="EMBL" id="BLXT01003971">
    <property type="protein sequence ID" value="GFO08592.1"/>
    <property type="molecule type" value="Genomic_DNA"/>
</dbReference>
<proteinExistence type="predicted"/>
<accession>A0AAV4ANU1</accession>
<sequence>MSGGSVHTRMCRLRIMLHLAASRLLESKICFTASEPALRSAGSEIETKTVKAHPLPWMSSVHNSHSIFKKA</sequence>
<protein>
    <recommendedName>
        <fullName evidence="4">Secreted protein</fullName>
    </recommendedName>
</protein>
<dbReference type="Proteomes" id="UP000735302">
    <property type="component" value="Unassembled WGS sequence"/>
</dbReference>
<keyword evidence="1" id="KW-0732">Signal</keyword>
<name>A0AAV4ANU1_9GAST</name>
<evidence type="ECO:0000313" key="2">
    <source>
        <dbReference type="EMBL" id="GFO08592.1"/>
    </source>
</evidence>
<gene>
    <name evidence="2" type="ORF">PoB_003509700</name>
</gene>
<evidence type="ECO:0008006" key="4">
    <source>
        <dbReference type="Google" id="ProtNLM"/>
    </source>
</evidence>
<dbReference type="AlphaFoldDB" id="A0AAV4ANU1"/>
<evidence type="ECO:0000256" key="1">
    <source>
        <dbReference type="SAM" id="SignalP"/>
    </source>
</evidence>
<feature type="signal peptide" evidence="1">
    <location>
        <begin position="1"/>
        <end position="22"/>
    </location>
</feature>
<evidence type="ECO:0000313" key="3">
    <source>
        <dbReference type="Proteomes" id="UP000735302"/>
    </source>
</evidence>
<reference evidence="2 3" key="1">
    <citation type="journal article" date="2021" name="Elife">
        <title>Chloroplast acquisition without the gene transfer in kleptoplastic sea slugs, Plakobranchus ocellatus.</title>
        <authorList>
            <person name="Maeda T."/>
            <person name="Takahashi S."/>
            <person name="Yoshida T."/>
            <person name="Shimamura S."/>
            <person name="Takaki Y."/>
            <person name="Nagai Y."/>
            <person name="Toyoda A."/>
            <person name="Suzuki Y."/>
            <person name="Arimoto A."/>
            <person name="Ishii H."/>
            <person name="Satoh N."/>
            <person name="Nishiyama T."/>
            <person name="Hasebe M."/>
            <person name="Maruyama T."/>
            <person name="Minagawa J."/>
            <person name="Obokata J."/>
            <person name="Shigenobu S."/>
        </authorList>
    </citation>
    <scope>NUCLEOTIDE SEQUENCE [LARGE SCALE GENOMIC DNA]</scope>
</reference>
<comment type="caution">
    <text evidence="2">The sequence shown here is derived from an EMBL/GenBank/DDBJ whole genome shotgun (WGS) entry which is preliminary data.</text>
</comment>
<feature type="chain" id="PRO_5043584939" description="Secreted protein" evidence="1">
    <location>
        <begin position="23"/>
        <end position="71"/>
    </location>
</feature>
<organism evidence="2 3">
    <name type="scientific">Plakobranchus ocellatus</name>
    <dbReference type="NCBI Taxonomy" id="259542"/>
    <lineage>
        <taxon>Eukaryota</taxon>
        <taxon>Metazoa</taxon>
        <taxon>Spiralia</taxon>
        <taxon>Lophotrochozoa</taxon>
        <taxon>Mollusca</taxon>
        <taxon>Gastropoda</taxon>
        <taxon>Heterobranchia</taxon>
        <taxon>Euthyneura</taxon>
        <taxon>Panpulmonata</taxon>
        <taxon>Sacoglossa</taxon>
        <taxon>Placobranchoidea</taxon>
        <taxon>Plakobranchidae</taxon>
        <taxon>Plakobranchus</taxon>
    </lineage>
</organism>
<keyword evidence="3" id="KW-1185">Reference proteome</keyword>